<dbReference type="EMBL" id="MJFZ01001236">
    <property type="protein sequence ID" value="RAW22692.1"/>
    <property type="molecule type" value="Genomic_DNA"/>
</dbReference>
<evidence type="ECO:0000256" key="2">
    <source>
        <dbReference type="SAM" id="MobiDB-lite"/>
    </source>
</evidence>
<keyword evidence="1" id="KW-0175">Coiled coil</keyword>
<comment type="caution">
    <text evidence="4">The sequence shown here is derived from an EMBL/GenBank/DDBJ whole genome shotgun (WGS) entry which is preliminary data.</text>
</comment>
<proteinExistence type="predicted"/>
<evidence type="ECO:0000313" key="5">
    <source>
        <dbReference type="Proteomes" id="UP000251314"/>
    </source>
</evidence>
<dbReference type="AlphaFoldDB" id="A0A329RH86"/>
<keyword evidence="3" id="KW-0812">Transmembrane</keyword>
<evidence type="ECO:0000256" key="1">
    <source>
        <dbReference type="SAM" id="Coils"/>
    </source>
</evidence>
<dbReference type="OrthoDB" id="123949at2759"/>
<feature type="compositionally biased region" description="Basic and acidic residues" evidence="2">
    <location>
        <begin position="24"/>
        <end position="43"/>
    </location>
</feature>
<sequence>MPSAGVGGRVINNVAIVAQPSFEQDQHEGHEPVKQAKTPDQKQSKRRKCTYAARREKAQELREQVRRLESQVVVLKLRSGEVEQESGVDDDLKQTQEENTKLSESIRTQHLQVAEVQSVMSQYLLVDAATRGAYADTTADSLRLPEDAEDIGDLRDAIFTKVLRALPASLIAANLRVYSNRAAYDAKENPLEEDSSIDTLGGSKENALIVEVPTQHLVPRTVASVAELIAIPSTTVLNEPDKYEEECISLTEWGVDAAHEIPLIWSFMSSLGGCTNSGKIFWRMEDKQVVSLMVDGWFRESTRDCINVHANKKSILMGSPGIGKSTLLCVMAFYLVFKHKKNVLVYRRLTGRKQSNCLFYLTYNADQVVYFLIPLCKEPHAVNIYEALIGFNDVRPVGNIAASGFEVSRTG</sequence>
<protein>
    <recommendedName>
        <fullName evidence="6">P-loop containing nucleoside triphosphate hydrolase</fullName>
    </recommendedName>
</protein>
<evidence type="ECO:0000313" key="4">
    <source>
        <dbReference type="EMBL" id="RAW22692.1"/>
    </source>
</evidence>
<keyword evidence="5" id="KW-1185">Reference proteome</keyword>
<reference evidence="4 5" key="1">
    <citation type="submission" date="2018-01" db="EMBL/GenBank/DDBJ databases">
        <title>Draft genome of the strawberry crown rot pathogen Phytophthora cactorum.</title>
        <authorList>
            <person name="Armitage A.D."/>
            <person name="Lysoe E."/>
            <person name="Nellist C.F."/>
            <person name="Harrison R.J."/>
            <person name="Brurberg M.B."/>
        </authorList>
    </citation>
    <scope>NUCLEOTIDE SEQUENCE [LARGE SCALE GENOMIC DNA]</scope>
    <source>
        <strain evidence="4 5">10300</strain>
    </source>
</reference>
<name>A0A329RH86_9STRA</name>
<organism evidence="4 5">
    <name type="scientific">Phytophthora cactorum</name>
    <dbReference type="NCBI Taxonomy" id="29920"/>
    <lineage>
        <taxon>Eukaryota</taxon>
        <taxon>Sar</taxon>
        <taxon>Stramenopiles</taxon>
        <taxon>Oomycota</taxon>
        <taxon>Peronosporomycetes</taxon>
        <taxon>Peronosporales</taxon>
        <taxon>Peronosporaceae</taxon>
        <taxon>Phytophthora</taxon>
    </lineage>
</organism>
<feature type="region of interest" description="Disordered" evidence="2">
    <location>
        <begin position="23"/>
        <end position="48"/>
    </location>
</feature>
<feature type="coiled-coil region" evidence="1">
    <location>
        <begin position="51"/>
        <end position="78"/>
    </location>
</feature>
<dbReference type="Proteomes" id="UP000251314">
    <property type="component" value="Unassembled WGS sequence"/>
</dbReference>
<feature type="transmembrane region" description="Helical" evidence="3">
    <location>
        <begin position="315"/>
        <end position="337"/>
    </location>
</feature>
<dbReference type="VEuPathDB" id="FungiDB:PC110_g20867"/>
<keyword evidence="3" id="KW-1133">Transmembrane helix</keyword>
<gene>
    <name evidence="4" type="ORF">PC110_g20867</name>
</gene>
<keyword evidence="3" id="KW-0472">Membrane</keyword>
<accession>A0A329RH86</accession>
<evidence type="ECO:0000256" key="3">
    <source>
        <dbReference type="SAM" id="Phobius"/>
    </source>
</evidence>
<evidence type="ECO:0008006" key="6">
    <source>
        <dbReference type="Google" id="ProtNLM"/>
    </source>
</evidence>